<proteinExistence type="inferred from homology"/>
<dbReference type="InterPro" id="IPR045838">
    <property type="entry name" value="DEPDC5_CTD"/>
</dbReference>
<dbReference type="Gene3D" id="1.10.10.10">
    <property type="entry name" value="Winged helix-like DNA-binding domain superfamily/Winged helix DNA-binding domain"/>
    <property type="match status" value="1"/>
</dbReference>
<comment type="subcellular location">
    <subcellularLocation>
        <location evidence="1">Vacuole membrane</location>
        <topology evidence="1">Peripheral membrane protein</topology>
    </subcellularLocation>
</comment>
<dbReference type="Pfam" id="PF19418">
    <property type="entry name" value="DEPDC5_CTD"/>
    <property type="match status" value="1"/>
</dbReference>
<dbReference type="Pfam" id="PF00610">
    <property type="entry name" value="DEP"/>
    <property type="match status" value="1"/>
</dbReference>
<sequence length="1633" mass="185926">MILKSPTMSLERKCTVWVHDDIFSKEPVIINLKFFENIYPDDLLSVSPLGIETFPHDTPGNISTQESGEITSEHSLHLGSRYLFFARTTQGATIPGLEISVSKQVADTFGLKHRSNVIISTADIEASTASHVELSFKDECLTRCDMWRLALSELSGKVVFKGQKILFMGCIKVHVISIYLNGRKAKSAYFSSSTVPIFRSSSAKYFLLIQMSKEMWEFDSEGTGEIMFNKVISGFLPTLFKKWAALKSEHLVSIILFTRVEYGTDITTGLVSDVLGDTYFTGIESCGNKRPYKDFFRVVVYEMASGSWTTILYQLKREFNLFRRDISMHHINFIKSRSIATSEKSNVASTGSHFEAQASLAMYGNVLEAIDLTCYHFTCEHTNQDLIKTGNSIVIITPCAGLFEVDHDILKLTSEMLVSNRISVDLVCLPRMPLHSAPLFRYRNPEHVCFMEYLKLKILDNDHTPRSHVGLTRSYSTPQNSASPVKSLNTNKNFQVGFSMSSKIPDKWLFAIPNWLNISFWTAPSHNVNNSKFSAQLKLQKFGDIFPYRPTDFAVRCKMYEMEMAGIIESVFTEISVAPLNHDPLFTEKKGDVSCKQSNIIDRKFPYAGLSELISISSKSLDEKGFTQSIYDTYDLVNSCIPGESYASPFKVKVKKSLRHDGDESLNKNRQNEQASICTGLGNYICFNNRNSMVSGKLPRKAKSRHFPRLMAPELYGTEKDRYATSISTKTSDSNKILTGPSNISRQICLGKYGFGITAPTTATVEIHTENANAVSTHSSLCGPKGIDIKSIMGYISNNLRHTPKSTILKRKSIHEETFKKHNPTPSLDVSIESIGQVKAKLVPDKSMTIKSALESLDSTNQVQTQSILDPYHEWSDLKIGSHIGALPHRFNDSRLTIGSVPKNNVKLSPDNSLSPWLNVTNPSESILKNELSSGLYRRCQPVMANSKLIETMKWKSLCFPASITLTTEYFPTKNELETEFEQKPYKISQNTEDEYGNEIPRCREGLLRELVGLRLSQGFQIIGSPVVAEAFGQKVFKVANIFEFNNTTEDGISVFMSMGNVIHQISCVNDGEFEINIFVHKSSKLDARTQGLVYHPAIRTKLSQTYESQPIFIGRRKEHYNWNYVDTYLGGFHEEISESLCFYRARFVLVPIDRPAQALKNACEDNEEELRLEGIKKLTQLWQRHKATQSSEVRNCNMTPCRCKDPNPLDIVYKTDDPSLVVAAELETLPIIEIGDSGLWKSQLLETERFRKSKFDISELAEAIQAPIDKGGVRMQNRRWHLRLYNNCFIGSDMTTWLIDKFEDIETREKAVEFGDRLMAKNEQLKNNEPDNEKNFGLFVHVDSRHKFRDGQYFYQIAEDYAKQGTESRNIWFTSKKQDLFFQSMPYGENLSKDPSGLVHSRSSLSNEKIFESDKKIPKILNTVRKPKVILSKVMRYDIDHRKRSLRPEIINLHYDRLHNPDNCYHIRIDWLCVTTKLIKDAIESWALITDQYGLRLVEVPIDEISSINSINPFRNAYRIKIFLLPPCQIPKAFMNINTFSPQPPSISRFTCRYECQKAILKKFNFVLDTEAAANFPSHVDVSYSWGKPQYKFSQYIHRSGVVLAQITDDNHILISTNRLFFNRLVPSKEEK</sequence>
<name>A0A0B1PD01_UNCNE</name>
<dbReference type="GO" id="GO:0005774">
    <property type="term" value="C:vacuolar membrane"/>
    <property type="evidence" value="ECO:0007669"/>
    <property type="project" value="UniProtKB-SubCell"/>
</dbReference>
<evidence type="ECO:0000256" key="5">
    <source>
        <dbReference type="ARBA" id="ARBA00022554"/>
    </source>
</evidence>
<evidence type="ECO:0000259" key="7">
    <source>
        <dbReference type="PROSITE" id="PS50186"/>
    </source>
</evidence>
<dbReference type="PANTHER" id="PTHR13179:SF8">
    <property type="entry name" value="GATOR COMPLEX PROTEIN DEPDC5"/>
    <property type="match status" value="1"/>
</dbReference>
<dbReference type="InterPro" id="IPR036390">
    <property type="entry name" value="WH_DNA-bd_sf"/>
</dbReference>
<dbReference type="Pfam" id="PF12257">
    <property type="entry name" value="IML1"/>
    <property type="match status" value="1"/>
</dbReference>
<dbReference type="GO" id="GO:0035556">
    <property type="term" value="P:intracellular signal transduction"/>
    <property type="evidence" value="ECO:0007669"/>
    <property type="project" value="InterPro"/>
</dbReference>
<evidence type="ECO:0000256" key="3">
    <source>
        <dbReference type="ARBA" id="ARBA00018529"/>
    </source>
</evidence>
<accession>A0A0B1PD01</accession>
<dbReference type="PROSITE" id="PS50186">
    <property type="entry name" value="DEP"/>
    <property type="match status" value="1"/>
</dbReference>
<evidence type="ECO:0000256" key="1">
    <source>
        <dbReference type="ARBA" id="ARBA00004148"/>
    </source>
</evidence>
<protein>
    <recommendedName>
        <fullName evidence="3">Vacuolar membrane-associated protein IML1</fullName>
    </recommendedName>
    <alternativeName>
        <fullName evidence="4">Vacuolar membrane-associated protein iml1</fullName>
    </alternativeName>
</protein>
<dbReference type="SMART" id="SM00049">
    <property type="entry name" value="DEP"/>
    <property type="match status" value="1"/>
</dbReference>
<dbReference type="PANTHER" id="PTHR13179">
    <property type="entry name" value="DEP DOMAIN CONTAINING PROTEIN 5"/>
    <property type="match status" value="1"/>
</dbReference>
<dbReference type="InterPro" id="IPR027244">
    <property type="entry name" value="IML1"/>
</dbReference>
<comment type="similarity">
    <text evidence="2">Belongs to the IML1 family.</text>
</comment>
<gene>
    <name evidence="8" type="ORF">EV44_g0982</name>
</gene>
<dbReference type="GO" id="GO:1904262">
    <property type="term" value="P:negative regulation of TORC1 signaling"/>
    <property type="evidence" value="ECO:0007669"/>
    <property type="project" value="TreeGrafter"/>
</dbReference>
<evidence type="ECO:0000313" key="9">
    <source>
        <dbReference type="Proteomes" id="UP000030854"/>
    </source>
</evidence>
<dbReference type="SUPFAM" id="SSF46785">
    <property type="entry name" value="Winged helix' DNA-binding domain"/>
    <property type="match status" value="1"/>
</dbReference>
<comment type="caution">
    <text evidence="8">The sequence shown here is derived from an EMBL/GenBank/DDBJ whole genome shotgun (WGS) entry which is preliminary data.</text>
</comment>
<keyword evidence="9" id="KW-1185">Reference proteome</keyword>
<dbReference type="GO" id="GO:0005096">
    <property type="term" value="F:GTPase activator activity"/>
    <property type="evidence" value="ECO:0007669"/>
    <property type="project" value="InterPro"/>
</dbReference>
<dbReference type="InterPro" id="IPR036388">
    <property type="entry name" value="WH-like_DNA-bd_sf"/>
</dbReference>
<dbReference type="HOGENOM" id="CLU_000935_1_1_1"/>
<reference evidence="8 9" key="1">
    <citation type="journal article" date="2014" name="BMC Genomics">
        <title>Adaptive genomic structural variation in the grape powdery mildew pathogen, Erysiphe necator.</title>
        <authorList>
            <person name="Jones L."/>
            <person name="Riaz S."/>
            <person name="Morales-Cruz A."/>
            <person name="Amrine K.C."/>
            <person name="McGuire B."/>
            <person name="Gubler W.D."/>
            <person name="Walker M.A."/>
            <person name="Cantu D."/>
        </authorList>
    </citation>
    <scope>NUCLEOTIDE SEQUENCE [LARGE SCALE GENOMIC DNA]</scope>
    <source>
        <strain evidence="9">c</strain>
    </source>
</reference>
<evidence type="ECO:0000313" key="8">
    <source>
        <dbReference type="EMBL" id="KHJ35220.1"/>
    </source>
</evidence>
<evidence type="ECO:0000256" key="4">
    <source>
        <dbReference type="ARBA" id="ARBA00021881"/>
    </source>
</evidence>
<evidence type="ECO:0000256" key="2">
    <source>
        <dbReference type="ARBA" id="ARBA00005643"/>
    </source>
</evidence>
<dbReference type="Proteomes" id="UP000030854">
    <property type="component" value="Unassembled WGS sequence"/>
</dbReference>
<dbReference type="InterPro" id="IPR000591">
    <property type="entry name" value="DEP_dom"/>
</dbReference>
<feature type="domain" description="DEP" evidence="7">
    <location>
        <begin position="1270"/>
        <end position="1360"/>
    </location>
</feature>
<dbReference type="EMBL" id="JNVN01000477">
    <property type="protein sequence ID" value="KHJ35220.1"/>
    <property type="molecule type" value="Genomic_DNA"/>
</dbReference>
<dbReference type="GO" id="GO:0010508">
    <property type="term" value="P:positive regulation of autophagy"/>
    <property type="evidence" value="ECO:0007669"/>
    <property type="project" value="TreeGrafter"/>
</dbReference>
<dbReference type="Pfam" id="PF24438">
    <property type="entry name" value="IML1_N_fung"/>
    <property type="match status" value="1"/>
</dbReference>
<evidence type="ECO:0000256" key="6">
    <source>
        <dbReference type="ARBA" id="ARBA00023136"/>
    </source>
</evidence>
<dbReference type="InterPro" id="IPR057068">
    <property type="entry name" value="IML1_N_fung"/>
</dbReference>
<dbReference type="GO" id="GO:1990130">
    <property type="term" value="C:GATOR1 complex"/>
    <property type="evidence" value="ECO:0007669"/>
    <property type="project" value="TreeGrafter"/>
</dbReference>
<dbReference type="OMA" id="SWMNATP"/>
<dbReference type="STRING" id="52586.A0A0B1PD01"/>
<dbReference type="InterPro" id="IPR048255">
    <property type="entry name" value="IML1_N"/>
</dbReference>
<keyword evidence="6" id="KW-0472">Membrane</keyword>
<organism evidence="8 9">
    <name type="scientific">Uncinula necator</name>
    <name type="common">Grape powdery mildew</name>
    <dbReference type="NCBI Taxonomy" id="52586"/>
    <lineage>
        <taxon>Eukaryota</taxon>
        <taxon>Fungi</taxon>
        <taxon>Dikarya</taxon>
        <taxon>Ascomycota</taxon>
        <taxon>Pezizomycotina</taxon>
        <taxon>Leotiomycetes</taxon>
        <taxon>Erysiphales</taxon>
        <taxon>Erysiphaceae</taxon>
        <taxon>Erysiphe</taxon>
    </lineage>
</organism>
<keyword evidence="5" id="KW-0926">Vacuole</keyword>
<dbReference type="CDD" id="cd04449">
    <property type="entry name" value="DEP_DEPDC5-like"/>
    <property type="match status" value="1"/>
</dbReference>